<evidence type="ECO:0000256" key="7">
    <source>
        <dbReference type="ARBA" id="ARBA00022839"/>
    </source>
</evidence>
<evidence type="ECO:0000256" key="11">
    <source>
        <dbReference type="ARBA" id="ARBA00039759"/>
    </source>
</evidence>
<name>A0A6A4H597_9AGAR</name>
<evidence type="ECO:0000256" key="9">
    <source>
        <dbReference type="ARBA" id="ARBA00023204"/>
    </source>
</evidence>
<dbReference type="Proteomes" id="UP000799118">
    <property type="component" value="Unassembled WGS sequence"/>
</dbReference>
<dbReference type="PANTHER" id="PTHR23240:SF8">
    <property type="entry name" value="PROTEIN ARTEMIS"/>
    <property type="match status" value="1"/>
</dbReference>
<evidence type="ECO:0000313" key="15">
    <source>
        <dbReference type="Proteomes" id="UP000799118"/>
    </source>
</evidence>
<comment type="similarity">
    <text evidence="2">Belongs to the DNA repair metallo-beta-lactamase (DRMBL) family.</text>
</comment>
<evidence type="ECO:0000256" key="10">
    <source>
        <dbReference type="ARBA" id="ARBA00023242"/>
    </source>
</evidence>
<proteinExistence type="inferred from homology"/>
<comment type="subcellular location">
    <subcellularLocation>
        <location evidence="1">Nucleus</location>
    </subcellularLocation>
</comment>
<dbReference type="Gene3D" id="3.40.50.12650">
    <property type="match status" value="1"/>
</dbReference>
<evidence type="ECO:0000256" key="12">
    <source>
        <dbReference type="ARBA" id="ARBA00042677"/>
    </source>
</evidence>
<dbReference type="GO" id="GO:0006303">
    <property type="term" value="P:double-strand break repair via nonhomologous end joining"/>
    <property type="evidence" value="ECO:0007669"/>
    <property type="project" value="TreeGrafter"/>
</dbReference>
<organism evidence="14 15">
    <name type="scientific">Gymnopus androsaceus JB14</name>
    <dbReference type="NCBI Taxonomy" id="1447944"/>
    <lineage>
        <taxon>Eukaryota</taxon>
        <taxon>Fungi</taxon>
        <taxon>Dikarya</taxon>
        <taxon>Basidiomycota</taxon>
        <taxon>Agaricomycotina</taxon>
        <taxon>Agaricomycetes</taxon>
        <taxon>Agaricomycetidae</taxon>
        <taxon>Agaricales</taxon>
        <taxon>Marasmiineae</taxon>
        <taxon>Omphalotaceae</taxon>
        <taxon>Gymnopus</taxon>
    </lineage>
</organism>
<dbReference type="SUPFAM" id="SSF56281">
    <property type="entry name" value="Metallo-hydrolase/oxidoreductase"/>
    <property type="match status" value="1"/>
</dbReference>
<dbReference type="GO" id="GO:0005634">
    <property type="term" value="C:nucleus"/>
    <property type="evidence" value="ECO:0007669"/>
    <property type="project" value="UniProtKB-SubCell"/>
</dbReference>
<keyword evidence="5" id="KW-0227">DNA damage</keyword>
<evidence type="ECO:0000256" key="6">
    <source>
        <dbReference type="ARBA" id="ARBA00022801"/>
    </source>
</evidence>
<evidence type="ECO:0000256" key="3">
    <source>
        <dbReference type="ARBA" id="ARBA00022722"/>
    </source>
</evidence>
<dbReference type="Gene3D" id="3.60.15.10">
    <property type="entry name" value="Ribonuclease Z/Hydroxyacylglutathione hydrolase-like"/>
    <property type="match status" value="1"/>
</dbReference>
<feature type="domain" description="DNA repair metallo-beta-lactamase" evidence="13">
    <location>
        <begin position="293"/>
        <end position="362"/>
    </location>
</feature>
<gene>
    <name evidence="14" type="ORF">BT96DRAFT_999601</name>
</gene>
<dbReference type="GO" id="GO:0003684">
    <property type="term" value="F:damaged DNA binding"/>
    <property type="evidence" value="ECO:0007669"/>
    <property type="project" value="TreeGrafter"/>
</dbReference>
<dbReference type="GO" id="GO:0036297">
    <property type="term" value="P:interstrand cross-link repair"/>
    <property type="evidence" value="ECO:0007669"/>
    <property type="project" value="TreeGrafter"/>
</dbReference>
<keyword evidence="15" id="KW-1185">Reference proteome</keyword>
<evidence type="ECO:0000313" key="14">
    <source>
        <dbReference type="EMBL" id="KAE9393291.1"/>
    </source>
</evidence>
<keyword evidence="10" id="KW-0539">Nucleus</keyword>
<keyword evidence="9" id="KW-0234">DNA repair</keyword>
<protein>
    <recommendedName>
        <fullName evidence="11">Protein artemis</fullName>
    </recommendedName>
    <alternativeName>
        <fullName evidence="12">DNA cross-link repair 1C protein</fullName>
    </alternativeName>
</protein>
<dbReference type="InterPro" id="IPR011084">
    <property type="entry name" value="DRMBL"/>
</dbReference>
<dbReference type="Pfam" id="PF07522">
    <property type="entry name" value="DRMBL"/>
    <property type="match status" value="1"/>
</dbReference>
<keyword evidence="8" id="KW-0233">DNA recombination</keyword>
<dbReference type="InterPro" id="IPR036866">
    <property type="entry name" value="RibonucZ/Hydroxyglut_hydro"/>
</dbReference>
<keyword evidence="3" id="KW-0540">Nuclease</keyword>
<dbReference type="GO" id="GO:0000723">
    <property type="term" value="P:telomere maintenance"/>
    <property type="evidence" value="ECO:0007669"/>
    <property type="project" value="TreeGrafter"/>
</dbReference>
<evidence type="ECO:0000256" key="1">
    <source>
        <dbReference type="ARBA" id="ARBA00004123"/>
    </source>
</evidence>
<evidence type="ECO:0000256" key="5">
    <source>
        <dbReference type="ARBA" id="ARBA00022763"/>
    </source>
</evidence>
<dbReference type="GO" id="GO:0006310">
    <property type="term" value="P:DNA recombination"/>
    <property type="evidence" value="ECO:0007669"/>
    <property type="project" value="UniProtKB-KW"/>
</dbReference>
<evidence type="ECO:0000256" key="8">
    <source>
        <dbReference type="ARBA" id="ARBA00023172"/>
    </source>
</evidence>
<dbReference type="OrthoDB" id="5561659at2759"/>
<keyword evidence="4" id="KW-0255">Endonuclease</keyword>
<accession>A0A6A4H597</accession>
<dbReference type="EMBL" id="ML769576">
    <property type="protein sequence ID" value="KAE9393291.1"/>
    <property type="molecule type" value="Genomic_DNA"/>
</dbReference>
<sequence>MPPGAPFNSFALPYPIRVDAFSAISPSSPEPHNAVLHLLTHTHSDHIVGLQAKSFFYRECALHEGEYRAEHNLTFKHLKVDPWIGPDGEVFYHGSRDLLNVFPMNTPTKVELGRDKEVTITLFDVNHYPGAAMYLIKGSEGAILHTGDFRAEPWFLESIEHNPLLQPYLALSEDETSTNNGNGIVKTLEAIYLDTACVMQNYQVPTKIHLDNYKYKVYSWFISDPLLRALGMTDPDETRFHACERFLRCHHVNVDQDGNFINNDDGDEASEDTIDVANRIFFGEPLKGTKDSSQKKKLVVYINPVSSMTPESWLQYQATTKKQSATGDIVGSLLVPLSRHSPLPELQSFVSLFRPKRVIPNTLDPSLRNLDWTVIDHVFQSCCRPPDSPHTWNPQQVIPPAPVAEHLLFLELVREYKASTTPTNPDDEEDNVALKNIVADSIHAKSTKKSS</sequence>
<evidence type="ECO:0000256" key="2">
    <source>
        <dbReference type="ARBA" id="ARBA00010304"/>
    </source>
</evidence>
<evidence type="ECO:0000259" key="13">
    <source>
        <dbReference type="Pfam" id="PF07522"/>
    </source>
</evidence>
<dbReference type="GO" id="GO:0004519">
    <property type="term" value="F:endonuclease activity"/>
    <property type="evidence" value="ECO:0007669"/>
    <property type="project" value="UniProtKB-KW"/>
</dbReference>
<dbReference type="GO" id="GO:0035312">
    <property type="term" value="F:5'-3' DNA exonuclease activity"/>
    <property type="evidence" value="ECO:0007669"/>
    <property type="project" value="TreeGrafter"/>
</dbReference>
<dbReference type="PANTHER" id="PTHR23240">
    <property type="entry name" value="DNA CROSS-LINK REPAIR PROTEIN PSO2/SNM1-RELATED"/>
    <property type="match status" value="1"/>
</dbReference>
<dbReference type="AlphaFoldDB" id="A0A6A4H597"/>
<reference evidence="14" key="1">
    <citation type="journal article" date="2019" name="Environ. Microbiol.">
        <title>Fungal ecological strategies reflected in gene transcription - a case study of two litter decomposers.</title>
        <authorList>
            <person name="Barbi F."/>
            <person name="Kohler A."/>
            <person name="Barry K."/>
            <person name="Baskaran P."/>
            <person name="Daum C."/>
            <person name="Fauchery L."/>
            <person name="Ihrmark K."/>
            <person name="Kuo A."/>
            <person name="LaButti K."/>
            <person name="Lipzen A."/>
            <person name="Morin E."/>
            <person name="Grigoriev I.V."/>
            <person name="Henrissat B."/>
            <person name="Lindahl B."/>
            <person name="Martin F."/>
        </authorList>
    </citation>
    <scope>NUCLEOTIDE SEQUENCE</scope>
    <source>
        <strain evidence="14">JB14</strain>
    </source>
</reference>
<keyword evidence="7" id="KW-0269">Exonuclease</keyword>
<keyword evidence="6" id="KW-0378">Hydrolase</keyword>
<evidence type="ECO:0000256" key="4">
    <source>
        <dbReference type="ARBA" id="ARBA00022759"/>
    </source>
</evidence>